<evidence type="ECO:0000313" key="5">
    <source>
        <dbReference type="Proteomes" id="UP000006727"/>
    </source>
</evidence>
<dbReference type="CDD" id="cd07815">
    <property type="entry name" value="SRPBCC_PITP"/>
    <property type="match status" value="1"/>
</dbReference>
<protein>
    <recommendedName>
        <fullName evidence="2">Phosphatidylinositol transfer protein N-terminal domain-containing protein</fullName>
    </recommendedName>
</protein>
<gene>
    <name evidence="4" type="primary">LOC112287062</name>
    <name evidence="3" type="ORF">PHYPA_013098</name>
</gene>
<dbReference type="InterPro" id="IPR055261">
    <property type="entry name" value="PI_transfer_N"/>
</dbReference>
<dbReference type="GO" id="GO:0071944">
    <property type="term" value="C:cell periphery"/>
    <property type="evidence" value="ECO:0007669"/>
    <property type="project" value="UniProtKB-ARBA"/>
</dbReference>
<evidence type="ECO:0000259" key="2">
    <source>
        <dbReference type="Pfam" id="PF02121"/>
    </source>
</evidence>
<dbReference type="STRING" id="3218.A0A2K1K4B2"/>
<organism evidence="3">
    <name type="scientific">Physcomitrium patens</name>
    <name type="common">Spreading-leaved earth moss</name>
    <name type="synonym">Physcomitrella patens</name>
    <dbReference type="NCBI Taxonomy" id="3218"/>
    <lineage>
        <taxon>Eukaryota</taxon>
        <taxon>Viridiplantae</taxon>
        <taxon>Streptophyta</taxon>
        <taxon>Embryophyta</taxon>
        <taxon>Bryophyta</taxon>
        <taxon>Bryophytina</taxon>
        <taxon>Bryopsida</taxon>
        <taxon>Funariidae</taxon>
        <taxon>Funariales</taxon>
        <taxon>Funariaceae</taxon>
        <taxon>Physcomitrium</taxon>
    </lineage>
</organism>
<proteinExistence type="predicted"/>
<name>A0A2K1K4B2_PHYPA</name>
<dbReference type="Proteomes" id="UP000006727">
    <property type="component" value="Chromosome 9"/>
</dbReference>
<dbReference type="EnsemblPlants" id="Pp3c9_23950V3.2">
    <property type="protein sequence ID" value="Pp3c9_23950V3.2"/>
    <property type="gene ID" value="Pp3c9_23950"/>
</dbReference>
<feature type="region of interest" description="Disordered" evidence="1">
    <location>
        <begin position="368"/>
        <end position="389"/>
    </location>
</feature>
<dbReference type="PANTHER" id="PTHR10658">
    <property type="entry name" value="PHOSPHATIDYLINOSITOL TRANSFER PROTEIN"/>
    <property type="match status" value="1"/>
</dbReference>
<dbReference type="EnsemblPlants" id="Pp3c9_23950V3.1">
    <property type="protein sequence ID" value="Pp3c9_23950V3.1"/>
    <property type="gene ID" value="Pp3c9_23950"/>
</dbReference>
<dbReference type="FunFam" id="3.30.530.20:FF:000028">
    <property type="entry name" value="Phosphatidylinositol transfer protein 5"/>
    <property type="match status" value="1"/>
</dbReference>
<feature type="region of interest" description="Disordered" evidence="1">
    <location>
        <begin position="408"/>
        <end position="475"/>
    </location>
</feature>
<dbReference type="SUPFAM" id="SSF55961">
    <property type="entry name" value="Bet v1-like"/>
    <property type="match status" value="1"/>
</dbReference>
<dbReference type="EMBL" id="ABEU02000009">
    <property type="protein sequence ID" value="PNR48621.1"/>
    <property type="molecule type" value="Genomic_DNA"/>
</dbReference>
<reference evidence="3 5" key="1">
    <citation type="journal article" date="2008" name="Science">
        <title>The Physcomitrella genome reveals evolutionary insights into the conquest of land by plants.</title>
        <authorList>
            <person name="Rensing S."/>
            <person name="Lang D."/>
            <person name="Zimmer A."/>
            <person name="Terry A."/>
            <person name="Salamov A."/>
            <person name="Shapiro H."/>
            <person name="Nishiyama T."/>
            <person name="Perroud P.-F."/>
            <person name="Lindquist E."/>
            <person name="Kamisugi Y."/>
            <person name="Tanahashi T."/>
            <person name="Sakakibara K."/>
            <person name="Fujita T."/>
            <person name="Oishi K."/>
            <person name="Shin-I T."/>
            <person name="Kuroki Y."/>
            <person name="Toyoda A."/>
            <person name="Suzuki Y."/>
            <person name="Hashimoto A."/>
            <person name="Yamaguchi K."/>
            <person name="Sugano A."/>
            <person name="Kohara Y."/>
            <person name="Fujiyama A."/>
            <person name="Anterola A."/>
            <person name="Aoki S."/>
            <person name="Ashton N."/>
            <person name="Barbazuk W.B."/>
            <person name="Barker E."/>
            <person name="Bennetzen J."/>
            <person name="Bezanilla M."/>
            <person name="Blankenship R."/>
            <person name="Cho S.H."/>
            <person name="Dutcher S."/>
            <person name="Estelle M."/>
            <person name="Fawcett J.A."/>
            <person name="Gundlach H."/>
            <person name="Hanada K."/>
            <person name="Heyl A."/>
            <person name="Hicks K.A."/>
            <person name="Hugh J."/>
            <person name="Lohr M."/>
            <person name="Mayer K."/>
            <person name="Melkozernov A."/>
            <person name="Murata T."/>
            <person name="Nelson D."/>
            <person name="Pils B."/>
            <person name="Prigge M."/>
            <person name="Reiss B."/>
            <person name="Renner T."/>
            <person name="Rombauts S."/>
            <person name="Rushton P."/>
            <person name="Sanderfoot A."/>
            <person name="Schween G."/>
            <person name="Shiu S.-H."/>
            <person name="Stueber K."/>
            <person name="Theodoulou F.L."/>
            <person name="Tu H."/>
            <person name="Van de Peer Y."/>
            <person name="Verrier P.J."/>
            <person name="Waters E."/>
            <person name="Wood A."/>
            <person name="Yang L."/>
            <person name="Cove D."/>
            <person name="Cuming A."/>
            <person name="Hasebe M."/>
            <person name="Lucas S."/>
            <person name="Mishler D.B."/>
            <person name="Reski R."/>
            <person name="Grigoriev I."/>
            <person name="Quatrano R.S."/>
            <person name="Boore J.L."/>
        </authorList>
    </citation>
    <scope>NUCLEOTIDE SEQUENCE [LARGE SCALE GENOMIC DNA]</scope>
    <source>
        <strain evidence="4 5">cv. Gransden 2004</strain>
    </source>
</reference>
<dbReference type="PANTHER" id="PTHR10658:SF87">
    <property type="entry name" value="PHOSPHATIDYLINOSITOL TRANSFER PROTEIN"/>
    <property type="match status" value="1"/>
</dbReference>
<dbReference type="Gramene" id="Pp3c9_23950V3.1">
    <property type="protein sequence ID" value="Pp3c9_23950V3.1"/>
    <property type="gene ID" value="Pp3c9_23950"/>
</dbReference>
<dbReference type="Gramene" id="Pp3c9_23950V3.2">
    <property type="protein sequence ID" value="Pp3c9_23950V3.2"/>
    <property type="gene ID" value="Pp3c9_23950"/>
</dbReference>
<dbReference type="InterPro" id="IPR001666">
    <property type="entry name" value="PI_transfer"/>
</dbReference>
<feature type="compositionally biased region" description="Polar residues" evidence="1">
    <location>
        <begin position="427"/>
        <end position="439"/>
    </location>
</feature>
<evidence type="ECO:0000313" key="3">
    <source>
        <dbReference type="EMBL" id="PNR48621.1"/>
    </source>
</evidence>
<dbReference type="GO" id="GO:0005737">
    <property type="term" value="C:cytoplasm"/>
    <property type="evidence" value="ECO:0007669"/>
    <property type="project" value="UniProtKB-ARBA"/>
</dbReference>
<dbReference type="Gene3D" id="3.30.530.20">
    <property type="match status" value="1"/>
</dbReference>
<sequence length="554" mass="61293">MLLADPIAKEARGIDSAEIATAAFVIKLLILKAPFKFRIPCVYLNVLLWTYVIPQEKDSDTRIIVVAVMILYEVAHSLTFFFSRIVLPFTVEEYKIAQLYMVAKFSASESSGGDGDGVEVLKNEPYEDKDTRGQYTKKIYHLANKLPSWLVSLVPKKALMLEEEAWNAYPRCTTVLKCPYFNKLQLILETTHIADRGTTDNALGLDPKIVKKRQVEFIDIAMDPVENYVESEDPMMFKSQKTGRGPLKEGWQKTCEPVMCAYKCVTVDVPYWGFGSRLEKFISKNAQRKILLEGHRKCFCWLDEWHGLTMEDVRRMEDETTEALAKARALVLNNIVTQENGATEPETHVEAETETAVKTDDHDKVVASRVSSISRTRDGTGSPRLMRRPSLVGPSVAVGFTTLSASDVGEGDDFHAPNTVPPLPSPTWKTTSIRNSSPATFEKVTLDHGGGSSESFSSLRDDSNWESTSSGQDEDNEVAACVAVLDRAIAWAKARSAKLATHPSRPAKGSVAPIGSPVAGVPEGQGTMINLEKLTDAVTIIDKTMSAVKRRPNI</sequence>
<reference evidence="3 5" key="2">
    <citation type="journal article" date="2018" name="Plant J.">
        <title>The Physcomitrella patens chromosome-scale assembly reveals moss genome structure and evolution.</title>
        <authorList>
            <person name="Lang D."/>
            <person name="Ullrich K.K."/>
            <person name="Murat F."/>
            <person name="Fuchs J."/>
            <person name="Jenkins J."/>
            <person name="Haas F.B."/>
            <person name="Piednoel M."/>
            <person name="Gundlach H."/>
            <person name="Van Bel M."/>
            <person name="Meyberg R."/>
            <person name="Vives C."/>
            <person name="Morata J."/>
            <person name="Symeonidi A."/>
            <person name="Hiss M."/>
            <person name="Muchero W."/>
            <person name="Kamisugi Y."/>
            <person name="Saleh O."/>
            <person name="Blanc G."/>
            <person name="Decker E.L."/>
            <person name="van Gessel N."/>
            <person name="Grimwood J."/>
            <person name="Hayes R.D."/>
            <person name="Graham S.W."/>
            <person name="Gunter L.E."/>
            <person name="McDaniel S.F."/>
            <person name="Hoernstein S.N.W."/>
            <person name="Larsson A."/>
            <person name="Li F.W."/>
            <person name="Perroud P.F."/>
            <person name="Phillips J."/>
            <person name="Ranjan P."/>
            <person name="Rokshar D.S."/>
            <person name="Rothfels C.J."/>
            <person name="Schneider L."/>
            <person name="Shu S."/>
            <person name="Stevenson D.W."/>
            <person name="Thummler F."/>
            <person name="Tillich M."/>
            <person name="Villarreal Aguilar J.C."/>
            <person name="Widiez T."/>
            <person name="Wong G.K."/>
            <person name="Wymore A."/>
            <person name="Zhang Y."/>
            <person name="Zimmer A.D."/>
            <person name="Quatrano R.S."/>
            <person name="Mayer K.F.X."/>
            <person name="Goodstein D."/>
            <person name="Casacuberta J.M."/>
            <person name="Vandepoele K."/>
            <person name="Reski R."/>
            <person name="Cuming A.C."/>
            <person name="Tuskan G.A."/>
            <person name="Maumus F."/>
            <person name="Salse J."/>
            <person name="Schmutz J."/>
            <person name="Rensing S.A."/>
        </authorList>
    </citation>
    <scope>NUCLEOTIDE SEQUENCE [LARGE SCALE GENOMIC DNA]</scope>
    <source>
        <strain evidence="4 5">cv. Gransden 2004</strain>
    </source>
</reference>
<evidence type="ECO:0000256" key="1">
    <source>
        <dbReference type="SAM" id="MobiDB-lite"/>
    </source>
</evidence>
<dbReference type="GO" id="GO:0008526">
    <property type="term" value="F:phosphatidylinositol transfer activity"/>
    <property type="evidence" value="ECO:0007669"/>
    <property type="project" value="UniProtKB-ARBA"/>
</dbReference>
<dbReference type="PRINTS" id="PR00391">
    <property type="entry name" value="PITRANSFER"/>
</dbReference>
<reference evidence="4" key="3">
    <citation type="submission" date="2020-12" db="UniProtKB">
        <authorList>
            <consortium name="EnsemblPlants"/>
        </authorList>
    </citation>
    <scope>IDENTIFICATION</scope>
</reference>
<dbReference type="Pfam" id="PF02121">
    <property type="entry name" value="IP_trans"/>
    <property type="match status" value="1"/>
</dbReference>
<evidence type="ECO:0000313" key="4">
    <source>
        <dbReference type="EnsemblPlants" id="Pp3c9_23950V3.1"/>
    </source>
</evidence>
<feature type="domain" description="Phosphatidylinositol transfer protein N-terminal" evidence="2">
    <location>
        <begin position="84"/>
        <end position="321"/>
    </location>
</feature>
<accession>A0A2K1K4B2</accession>
<keyword evidence="5" id="KW-1185">Reference proteome</keyword>
<dbReference type="InterPro" id="IPR023393">
    <property type="entry name" value="START-like_dom_sf"/>
</dbReference>
<dbReference type="AlphaFoldDB" id="A0A2K1K4B2"/>